<dbReference type="SUPFAM" id="SSF110849">
    <property type="entry name" value="ParB/Sulfiredoxin"/>
    <property type="match status" value="1"/>
</dbReference>
<dbReference type="Proteomes" id="UP000182690">
    <property type="component" value="Unassembled WGS sequence"/>
</dbReference>
<dbReference type="InterPro" id="IPR036086">
    <property type="entry name" value="ParB/Sulfiredoxin_sf"/>
</dbReference>
<evidence type="ECO:0000313" key="2">
    <source>
        <dbReference type="EMBL" id="SDQ15452.1"/>
    </source>
</evidence>
<dbReference type="Gene3D" id="3.90.1530.10">
    <property type="entry name" value="Conserved hypothetical protein from pyrococcus furiosus pfu- 392566-001, ParB domain"/>
    <property type="match status" value="1"/>
</dbReference>
<dbReference type="OrthoDB" id="4990279at2"/>
<dbReference type="STRING" id="1079994.SAMN04488565_0943"/>
<dbReference type="EMBL" id="FNKB01000001">
    <property type="protein sequence ID" value="SDQ15452.1"/>
    <property type="molecule type" value="Genomic_DNA"/>
</dbReference>
<gene>
    <name evidence="2" type="ORF">SAMN04488565_0943</name>
</gene>
<dbReference type="AlphaFoldDB" id="A0A1H0YJT8"/>
<sequence>MNHAFLPDTVTISNEILDPCSVIVMERQREIDPDHVEILRSSVQTLGVQLVPALVSRRPGGELVLVDGRHRLEAAKEDSLGLRAEVYEGLTREQEQLLELESNRARKNLSAAEALDAWETFDLPMYELRAKEKQAAGGLASLQARGVIDNAPVTDALGNWQQKAPVSIAQAAKEATGHDINWLRNIAAVRDLAHAEDVPEEVRAVAQRGYEKLKTSTAKVGPVVKEVQKVHEAVLRQAEDPQVLLERNAEERLDEMVRHTTLLQERLENSDFRDVLTLAAQKDQMGRESLRAVRMALVNALSTVVVVECTVDGSPSQSLQRIGGEVTHLLSSQSMRQLGLEVRRG</sequence>
<organism evidence="2 3">
    <name type="scientific">Leucobacter chromiiresistens</name>
    <dbReference type="NCBI Taxonomy" id="1079994"/>
    <lineage>
        <taxon>Bacteria</taxon>
        <taxon>Bacillati</taxon>
        <taxon>Actinomycetota</taxon>
        <taxon>Actinomycetes</taxon>
        <taxon>Micrococcales</taxon>
        <taxon>Microbacteriaceae</taxon>
        <taxon>Leucobacter</taxon>
    </lineage>
</organism>
<dbReference type="SMART" id="SM00470">
    <property type="entry name" value="ParB"/>
    <property type="match status" value="1"/>
</dbReference>
<accession>A0A1H0YJT8</accession>
<dbReference type="RefSeq" id="WP_074689966.1">
    <property type="nucleotide sequence ID" value="NZ_FNKB01000001.1"/>
</dbReference>
<evidence type="ECO:0000259" key="1">
    <source>
        <dbReference type="SMART" id="SM00470"/>
    </source>
</evidence>
<proteinExistence type="predicted"/>
<feature type="domain" description="ParB-like N-terminal" evidence="1">
    <location>
        <begin position="15"/>
        <end position="104"/>
    </location>
</feature>
<reference evidence="2 3" key="1">
    <citation type="submission" date="2016-10" db="EMBL/GenBank/DDBJ databases">
        <authorList>
            <person name="de Groot N.N."/>
        </authorList>
    </citation>
    <scope>NUCLEOTIDE SEQUENCE [LARGE SCALE GENOMIC DNA]</scope>
    <source>
        <strain evidence="2 3">DSM 22788</strain>
    </source>
</reference>
<name>A0A1H0YJT8_9MICO</name>
<dbReference type="InterPro" id="IPR003115">
    <property type="entry name" value="ParB_N"/>
</dbReference>
<protein>
    <submittedName>
        <fullName evidence="2">ParB-like nuclease domain-containing protein</fullName>
    </submittedName>
</protein>
<evidence type="ECO:0000313" key="3">
    <source>
        <dbReference type="Proteomes" id="UP000182690"/>
    </source>
</evidence>